<evidence type="ECO:0000313" key="4">
    <source>
        <dbReference type="Proteomes" id="UP001210231"/>
    </source>
</evidence>
<dbReference type="Proteomes" id="UP001210231">
    <property type="component" value="Unassembled WGS sequence"/>
</dbReference>
<keyword evidence="1" id="KW-0732">Signal</keyword>
<accession>A0ABT4UQ03</accession>
<name>A0ABT4UQ03_9BACT</name>
<dbReference type="Gene3D" id="2.60.40.1120">
    <property type="entry name" value="Carboxypeptidase-like, regulatory domain"/>
    <property type="match status" value="1"/>
</dbReference>
<proteinExistence type="predicted"/>
<dbReference type="Pfam" id="PF14905">
    <property type="entry name" value="OMP_b-brl_3"/>
    <property type="match status" value="1"/>
</dbReference>
<feature type="domain" description="Outer membrane protein beta-barrel" evidence="2">
    <location>
        <begin position="446"/>
        <end position="902"/>
    </location>
</feature>
<evidence type="ECO:0000259" key="2">
    <source>
        <dbReference type="Pfam" id="PF14905"/>
    </source>
</evidence>
<keyword evidence="4" id="KW-1185">Reference proteome</keyword>
<dbReference type="SUPFAM" id="SSF56935">
    <property type="entry name" value="Porins"/>
    <property type="match status" value="1"/>
</dbReference>
<reference evidence="3 4" key="1">
    <citation type="submission" date="2022-12" db="EMBL/GenBank/DDBJ databases">
        <title>Chitinophagaceae gen. sp. nov., a new member of the family Chitinophagaceae, isolated from soil in a chemical factory.</title>
        <authorList>
            <person name="Ke Z."/>
        </authorList>
    </citation>
    <scope>NUCLEOTIDE SEQUENCE [LARGE SCALE GENOMIC DNA]</scope>
    <source>
        <strain evidence="3 4">LY-5</strain>
    </source>
</reference>
<evidence type="ECO:0000256" key="1">
    <source>
        <dbReference type="SAM" id="SignalP"/>
    </source>
</evidence>
<sequence length="926" mass="103314">MKFLKQSHTHIILLFFAVFMTQFSFAQTKNGSIKGTVKDTTASMNLESASINLLDQQDSSLISFTRSKADGTFLISKLKSGKYILTITYTGYKRLDKNVEITDAQPEVDLGAIQMQFQSTLDDVVVTAAPIVIKGDTVEYDANSFKVNKPNAVVEDLFKRLPGLEVEKDGTIKANGQEVKRIMVDGKQFFANDPKLASKNLQADMVKKVQVFEKKSDKAEFTGIDDGESEPTINLTLKEDKRNGIFGRVSAGAGANLSTNDNDFRYQGNTNINSFKKGEQISLIGQANNVNQQNFSLTDALNGGASFGTSSQGITGTQAIGLNYNNFKKSNLEFTGSYFFNGTQFDNNTEKHRQNFIADSSQYYNEFSNSSRDNNNHRLNFAVDWKIDSMNSIKITPSFTYQTTNSVTDRIYETLGDKLGLLTDGSASTTNKNNGYTFSGTALYRRKFQRKGRTFSAQLVMGNNRSDADGTQLSVINNYLTGGSNTNINQVNSALNKSLTYNITGTFTEPVSKKSLLEMSAYRNNNSNTSDRKTYDYNPLTNQFDLINDNLTNYLDNSYSNTGAGLNLKTYLTGWNYTIGAKAQYSELSSLLAGKSDPIKYTFFNILPSAQLQISKNRYRTLRVNYNGTTSQPSVRQLQPIEDISDPLNIIQGNPDLKQSFSNNLRVMYNSFDPFTMKSFFATLSARQTFNDIVSNDMISASGARKTTYLNVNGTYNLNGSMNYGFPVKIGAEKAKINLRTGANYIKNINMQNSLENKIKNLSINQNVSATYNLKEIMDFSAGGGINWSNAKYSLQPQQNTNYYTYTGTFDYNLYIPNVINFGTDVDYIANTGRAAGYNTKFTLWNMYVSKNFLKSKKAEVKFSVNDILNQNKGITRNSNANYIEDINYLVLKRYFLVTLTYNLSKFGMGGGSGPRIMGAPMIIRQ</sequence>
<dbReference type="SUPFAM" id="SSF49464">
    <property type="entry name" value="Carboxypeptidase regulatory domain-like"/>
    <property type="match status" value="1"/>
</dbReference>
<dbReference type="EMBL" id="JAQGEF010000026">
    <property type="protein sequence ID" value="MDA3616280.1"/>
    <property type="molecule type" value="Genomic_DNA"/>
</dbReference>
<feature type="signal peptide" evidence="1">
    <location>
        <begin position="1"/>
        <end position="26"/>
    </location>
</feature>
<feature type="chain" id="PRO_5047098053" evidence="1">
    <location>
        <begin position="27"/>
        <end position="926"/>
    </location>
</feature>
<gene>
    <name evidence="3" type="ORF">O3P16_15795</name>
</gene>
<dbReference type="Pfam" id="PF13620">
    <property type="entry name" value="CarboxypepD_reg"/>
    <property type="match status" value="1"/>
</dbReference>
<comment type="caution">
    <text evidence="3">The sequence shown here is derived from an EMBL/GenBank/DDBJ whole genome shotgun (WGS) entry which is preliminary data.</text>
</comment>
<organism evidence="3 4">
    <name type="scientific">Polluticaenibacter yanchengensis</name>
    <dbReference type="NCBI Taxonomy" id="3014562"/>
    <lineage>
        <taxon>Bacteria</taxon>
        <taxon>Pseudomonadati</taxon>
        <taxon>Bacteroidota</taxon>
        <taxon>Chitinophagia</taxon>
        <taxon>Chitinophagales</taxon>
        <taxon>Chitinophagaceae</taxon>
        <taxon>Polluticaenibacter</taxon>
    </lineage>
</organism>
<evidence type="ECO:0000313" key="3">
    <source>
        <dbReference type="EMBL" id="MDA3616280.1"/>
    </source>
</evidence>
<dbReference type="InterPro" id="IPR041700">
    <property type="entry name" value="OMP_b-brl_3"/>
</dbReference>
<dbReference type="RefSeq" id="WP_407032610.1">
    <property type="nucleotide sequence ID" value="NZ_JAQGEF010000026.1"/>
</dbReference>
<protein>
    <submittedName>
        <fullName evidence="3">Outer membrane beta-barrel protein</fullName>
    </submittedName>
</protein>
<dbReference type="InterPro" id="IPR008969">
    <property type="entry name" value="CarboxyPept-like_regulatory"/>
</dbReference>